<keyword evidence="5" id="KW-1185">Reference proteome</keyword>
<protein>
    <recommendedName>
        <fullName evidence="3">RRM domain-containing protein</fullName>
    </recommendedName>
</protein>
<evidence type="ECO:0000313" key="4">
    <source>
        <dbReference type="EMBL" id="KAK8954669.1"/>
    </source>
</evidence>
<dbReference type="GO" id="GO:0003723">
    <property type="term" value="F:RNA binding"/>
    <property type="evidence" value="ECO:0007669"/>
    <property type="project" value="UniProtKB-UniRule"/>
</dbReference>
<sequence length="169" mass="18507">MSELTQQKIYVSNVGSDIDPHKILQFFSKFGEIEEGPLGQDKTTEKHRGFYLFVYKNAESAKRALEDPHRNFEGHILHCQKAVDCPKPNKQPIKFVHGVGQYAGLHQVYTGSLTQGAQFVRIEASVPIMAIPSSSISGPGHLIAPPAISIHFNHTGQPNSATTAGFNPS</sequence>
<evidence type="ECO:0000256" key="2">
    <source>
        <dbReference type="PROSITE-ProRule" id="PRU00176"/>
    </source>
</evidence>
<name>A0AAP0GEN5_9ASPA</name>
<gene>
    <name evidence="4" type="ORF">KSP39_PZI002139</name>
</gene>
<dbReference type="Gene3D" id="3.30.70.330">
    <property type="match status" value="1"/>
</dbReference>
<dbReference type="PROSITE" id="PS50102">
    <property type="entry name" value="RRM"/>
    <property type="match status" value="1"/>
</dbReference>
<comment type="caution">
    <text evidence="4">The sequence shown here is derived from an EMBL/GenBank/DDBJ whole genome shotgun (WGS) entry which is preliminary data.</text>
</comment>
<proteinExistence type="predicted"/>
<accession>A0AAP0GEN5</accession>
<evidence type="ECO:0000259" key="3">
    <source>
        <dbReference type="PROSITE" id="PS50102"/>
    </source>
</evidence>
<evidence type="ECO:0000256" key="1">
    <source>
        <dbReference type="ARBA" id="ARBA00022884"/>
    </source>
</evidence>
<evidence type="ECO:0000313" key="5">
    <source>
        <dbReference type="Proteomes" id="UP001418222"/>
    </source>
</evidence>
<dbReference type="InterPro" id="IPR035979">
    <property type="entry name" value="RBD_domain_sf"/>
</dbReference>
<dbReference type="SUPFAM" id="SSF54928">
    <property type="entry name" value="RNA-binding domain, RBD"/>
    <property type="match status" value="1"/>
</dbReference>
<dbReference type="InterPro" id="IPR012677">
    <property type="entry name" value="Nucleotide-bd_a/b_plait_sf"/>
</dbReference>
<dbReference type="EMBL" id="JBBWWQ010000002">
    <property type="protein sequence ID" value="KAK8954669.1"/>
    <property type="molecule type" value="Genomic_DNA"/>
</dbReference>
<dbReference type="Proteomes" id="UP001418222">
    <property type="component" value="Unassembled WGS sequence"/>
</dbReference>
<dbReference type="Pfam" id="PF00076">
    <property type="entry name" value="RRM_1"/>
    <property type="match status" value="1"/>
</dbReference>
<reference evidence="4 5" key="1">
    <citation type="journal article" date="2022" name="Nat. Plants">
        <title>Genomes of leafy and leafless Platanthera orchids illuminate the evolution of mycoheterotrophy.</title>
        <authorList>
            <person name="Li M.H."/>
            <person name="Liu K.W."/>
            <person name="Li Z."/>
            <person name="Lu H.C."/>
            <person name="Ye Q.L."/>
            <person name="Zhang D."/>
            <person name="Wang J.Y."/>
            <person name="Li Y.F."/>
            <person name="Zhong Z.M."/>
            <person name="Liu X."/>
            <person name="Yu X."/>
            <person name="Liu D.K."/>
            <person name="Tu X.D."/>
            <person name="Liu B."/>
            <person name="Hao Y."/>
            <person name="Liao X.Y."/>
            <person name="Jiang Y.T."/>
            <person name="Sun W.H."/>
            <person name="Chen J."/>
            <person name="Chen Y.Q."/>
            <person name="Ai Y."/>
            <person name="Zhai J.W."/>
            <person name="Wu S.S."/>
            <person name="Zhou Z."/>
            <person name="Hsiao Y.Y."/>
            <person name="Wu W.L."/>
            <person name="Chen Y.Y."/>
            <person name="Lin Y.F."/>
            <person name="Hsu J.L."/>
            <person name="Li C.Y."/>
            <person name="Wang Z.W."/>
            <person name="Zhao X."/>
            <person name="Zhong W.Y."/>
            <person name="Ma X.K."/>
            <person name="Ma L."/>
            <person name="Huang J."/>
            <person name="Chen G.Z."/>
            <person name="Huang M.Z."/>
            <person name="Huang L."/>
            <person name="Peng D.H."/>
            <person name="Luo Y.B."/>
            <person name="Zou S.Q."/>
            <person name="Chen S.P."/>
            <person name="Lan S."/>
            <person name="Tsai W.C."/>
            <person name="Van de Peer Y."/>
            <person name="Liu Z.J."/>
        </authorList>
    </citation>
    <scope>NUCLEOTIDE SEQUENCE [LARGE SCALE GENOMIC DNA]</scope>
    <source>
        <strain evidence="4">Lor287</strain>
    </source>
</reference>
<dbReference type="AlphaFoldDB" id="A0AAP0GEN5"/>
<keyword evidence="1 2" id="KW-0694">RNA-binding</keyword>
<dbReference type="SMART" id="SM00360">
    <property type="entry name" value="RRM"/>
    <property type="match status" value="1"/>
</dbReference>
<organism evidence="4 5">
    <name type="scientific">Platanthera zijinensis</name>
    <dbReference type="NCBI Taxonomy" id="2320716"/>
    <lineage>
        <taxon>Eukaryota</taxon>
        <taxon>Viridiplantae</taxon>
        <taxon>Streptophyta</taxon>
        <taxon>Embryophyta</taxon>
        <taxon>Tracheophyta</taxon>
        <taxon>Spermatophyta</taxon>
        <taxon>Magnoliopsida</taxon>
        <taxon>Liliopsida</taxon>
        <taxon>Asparagales</taxon>
        <taxon>Orchidaceae</taxon>
        <taxon>Orchidoideae</taxon>
        <taxon>Orchideae</taxon>
        <taxon>Orchidinae</taxon>
        <taxon>Platanthera</taxon>
    </lineage>
</organism>
<dbReference type="InterPro" id="IPR000504">
    <property type="entry name" value="RRM_dom"/>
</dbReference>
<feature type="domain" description="RRM" evidence="3">
    <location>
        <begin position="7"/>
        <end position="90"/>
    </location>
</feature>
<dbReference type="PANTHER" id="PTHR10352">
    <property type="entry name" value="EUKARYOTIC TRANSLATION INITIATION FACTOR 3 SUBUNIT G"/>
    <property type="match status" value="1"/>
</dbReference>